<keyword evidence="2" id="KW-1185">Reference proteome</keyword>
<reference evidence="1 2" key="1">
    <citation type="submission" date="2020-06" db="EMBL/GenBank/DDBJ databases">
        <title>Genome sequence of 2 isolates from Red Sea Mangroves.</title>
        <authorList>
            <person name="Sefrji F."/>
            <person name="Michoud G."/>
            <person name="Merlino G."/>
            <person name="Daffonchio D."/>
        </authorList>
    </citation>
    <scope>NUCLEOTIDE SEQUENCE [LARGE SCALE GENOMIC DNA]</scope>
    <source>
        <strain evidence="1 2">R1DC25</strain>
    </source>
</reference>
<dbReference type="EMBL" id="CP058214">
    <property type="protein sequence ID" value="QPC45055.1"/>
    <property type="molecule type" value="Genomic_DNA"/>
</dbReference>
<evidence type="ECO:0000313" key="1">
    <source>
        <dbReference type="EMBL" id="QPC45055.1"/>
    </source>
</evidence>
<dbReference type="Proteomes" id="UP000593594">
    <property type="component" value="Chromosome"/>
</dbReference>
<proteinExistence type="predicted"/>
<dbReference type="InterPro" id="IPR025528">
    <property type="entry name" value="BrnA_antitoxin"/>
</dbReference>
<sequence>MAGKYSSKRALTDKEEAEIQKMIASDPDNPEITDKQIAKGKSFAEALPELAKSARRKRGRPPVETPRKQISIRLDPDVIEKFKATGPGWQTRINEVLKKAKV</sequence>
<protein>
    <submittedName>
        <fullName evidence="1">BrnA antitoxin family protein</fullName>
    </submittedName>
</protein>
<gene>
    <name evidence="1" type="ORF">HW532_21560</name>
</gene>
<dbReference type="AlphaFoldDB" id="A0A7S8C7X3"/>
<dbReference type="KEGG" id="kmn:HW532_21560"/>
<name>A0A7S8C7X3_9HYPH</name>
<dbReference type="RefSeq" id="WP_213162428.1">
    <property type="nucleotide sequence ID" value="NZ_CP058214.1"/>
</dbReference>
<evidence type="ECO:0000313" key="2">
    <source>
        <dbReference type="Proteomes" id="UP000593594"/>
    </source>
</evidence>
<dbReference type="Pfam" id="PF14384">
    <property type="entry name" value="BrnA_antitoxin"/>
    <property type="match status" value="1"/>
</dbReference>
<accession>A0A7S8C7X3</accession>
<organism evidence="1 2">
    <name type="scientific">Kaustia mangrovi</name>
    <dbReference type="NCBI Taxonomy" id="2593653"/>
    <lineage>
        <taxon>Bacteria</taxon>
        <taxon>Pseudomonadati</taxon>
        <taxon>Pseudomonadota</taxon>
        <taxon>Alphaproteobacteria</taxon>
        <taxon>Hyphomicrobiales</taxon>
        <taxon>Parvibaculaceae</taxon>
        <taxon>Kaustia</taxon>
    </lineage>
</organism>